<accession>A0A3B1BI00</accession>
<name>A0A3B1BI00_9ZZZZ</name>
<reference evidence="1" key="1">
    <citation type="submission" date="2018-06" db="EMBL/GenBank/DDBJ databases">
        <authorList>
            <person name="Zhirakovskaya E."/>
        </authorList>
    </citation>
    <scope>NUCLEOTIDE SEQUENCE</scope>
</reference>
<sequence length="63" mass="7430">MRASIVDLRYKTNDILKALDRNESVTVLYHGKVKGIIKPAREKLFLKVKDHPVRQDKLVNDWR</sequence>
<organism evidence="1">
    <name type="scientific">hydrothermal vent metagenome</name>
    <dbReference type="NCBI Taxonomy" id="652676"/>
    <lineage>
        <taxon>unclassified sequences</taxon>
        <taxon>metagenomes</taxon>
        <taxon>ecological metagenomes</taxon>
    </lineage>
</organism>
<gene>
    <name evidence="1" type="ORF">MNBD_GAMMA26-1484</name>
</gene>
<proteinExistence type="predicted"/>
<evidence type="ECO:0000313" key="1">
    <source>
        <dbReference type="EMBL" id="VAX10180.1"/>
    </source>
</evidence>
<evidence type="ECO:0008006" key="2">
    <source>
        <dbReference type="Google" id="ProtNLM"/>
    </source>
</evidence>
<dbReference type="AlphaFoldDB" id="A0A3B1BI00"/>
<protein>
    <recommendedName>
        <fullName evidence="2">Type II toxin-antitoxin system Phd/YefM family antitoxin</fullName>
    </recommendedName>
</protein>
<dbReference type="EMBL" id="UOFX01000066">
    <property type="protein sequence ID" value="VAX10180.1"/>
    <property type="molecule type" value="Genomic_DNA"/>
</dbReference>